<dbReference type="InterPro" id="IPR011042">
    <property type="entry name" value="6-blade_b-propeller_TolB-like"/>
</dbReference>
<evidence type="ECO:0000256" key="2">
    <source>
        <dbReference type="SAM" id="Phobius"/>
    </source>
</evidence>
<evidence type="ECO:0000256" key="1">
    <source>
        <dbReference type="SAM" id="MobiDB-lite"/>
    </source>
</evidence>
<comment type="caution">
    <text evidence="3">The sequence shown here is derived from an EMBL/GenBank/DDBJ whole genome shotgun (WGS) entry which is preliminary data.</text>
</comment>
<organism evidence="3 4">
    <name type="scientific">Candidatus Yanofskybacteria bacterium GW2011_GWA2_44_9</name>
    <dbReference type="NCBI Taxonomy" id="1619025"/>
    <lineage>
        <taxon>Bacteria</taxon>
        <taxon>Candidatus Yanofskyibacteriota</taxon>
    </lineage>
</organism>
<dbReference type="Gene3D" id="2.120.10.30">
    <property type="entry name" value="TolB, C-terminal domain"/>
    <property type="match status" value="1"/>
</dbReference>
<dbReference type="SUPFAM" id="SSF69304">
    <property type="entry name" value="Tricorn protease N-terminal domain"/>
    <property type="match status" value="1"/>
</dbReference>
<dbReference type="Proteomes" id="UP000034032">
    <property type="component" value="Unassembled WGS sequence"/>
</dbReference>
<dbReference type="AlphaFoldDB" id="A0A0G1NBT1"/>
<gene>
    <name evidence="3" type="ORF">UW79_C0016G0006</name>
</gene>
<evidence type="ECO:0000313" key="4">
    <source>
        <dbReference type="Proteomes" id="UP000034032"/>
    </source>
</evidence>
<proteinExistence type="predicted"/>
<evidence type="ECO:0000313" key="3">
    <source>
        <dbReference type="EMBL" id="KKT81614.1"/>
    </source>
</evidence>
<feature type="region of interest" description="Disordered" evidence="1">
    <location>
        <begin position="255"/>
        <end position="297"/>
    </location>
</feature>
<sequence>MEKISIRPKTKEILIRSEAPDGHSDLFSYNYWGESDAVPPRENSEELGKKLGSLFVVGQVKPATEETSYMISLVASLAKREYYSKPELGPKEAFSAALKKINEALEDFFRNEEVKINIGLFIIAGENIFISRIGKFKIVLARDGQDIDILNNITLFSKDHIQEKEFSNIISGKIFAGDKILAFYPSKSLSSREQYIRSNLAKSDPEQFVERLNLIKTERENFECAAIYASIEKFKEAAVFKRPQPQEMKEKMRAAQAALTAEPMKKPTAPTIEDKPTNTPAQPKKDPAPLEPPIDVPPPSMMPSEVSLGKKPNALMSFIGKFNFKKTKGLGSIKSLSRSNGKLKYIVIIAVVVLIGGFAAFKMFWGLSPEKKALKNYEKQAQTAVETAKEQINLGNFFEARKTILESLNGTALSAENKSTSELIDLLDKLDGAVPAGARMTDALPEEIGRRNVVLRAEEEKLKTGQYQLPSPAIDSDLYEDNLYILSADSIYKVLDASKGTNAPTKWLSTGASLFDPALIAVDRNVYVLNKLGQLTVYYKGEKTKEFNSDLFVSPENDILLTTKDSPNLYVVNKKLARIYVITKDSGSLSAVFRTESVGSVLAAYADKDGTIYLFNNQDQVWEVK</sequence>
<protein>
    <submittedName>
        <fullName evidence="3">Uncharacterized protein</fullName>
    </submittedName>
</protein>
<reference evidence="3 4" key="1">
    <citation type="journal article" date="2015" name="Nature">
        <title>rRNA introns, odd ribosomes, and small enigmatic genomes across a large radiation of phyla.</title>
        <authorList>
            <person name="Brown C.T."/>
            <person name="Hug L.A."/>
            <person name="Thomas B.C."/>
            <person name="Sharon I."/>
            <person name="Castelle C.J."/>
            <person name="Singh A."/>
            <person name="Wilkins M.J."/>
            <person name="Williams K.H."/>
            <person name="Banfield J.F."/>
        </authorList>
    </citation>
    <scope>NUCLEOTIDE SEQUENCE [LARGE SCALE GENOMIC DNA]</scope>
</reference>
<accession>A0A0G1NBT1</accession>
<name>A0A0G1NBT1_9BACT</name>
<keyword evidence="2" id="KW-0472">Membrane</keyword>
<keyword evidence="2" id="KW-0812">Transmembrane</keyword>
<feature type="transmembrane region" description="Helical" evidence="2">
    <location>
        <begin position="343"/>
        <end position="365"/>
    </location>
</feature>
<dbReference type="EMBL" id="LCJR01000016">
    <property type="protein sequence ID" value="KKT81614.1"/>
    <property type="molecule type" value="Genomic_DNA"/>
</dbReference>
<keyword evidence="2" id="KW-1133">Transmembrane helix</keyword>